<sequence length="235" mass="25119">MKIQAWALAGMVMLGSGCISSIRTSSHSFLDAKKSEALLQGGPDDAARRITELMSKRGFPVTEKQVRKDGSLVYVFKGQRTALTTVSGGDIVYGSTNTVGSMFFVLLTPREDGVTRMDLFGNPTLDGRAVCSDAPPTWVPRCDKNVITGSLWHGRDQMTGKDEAEAIRGMLLELELGQTSGPGALIARPEAPPEAPSQPTCVASEHPDWAGASAVQKKKLLEMCRVPVAQATDAN</sequence>
<dbReference type="OrthoDB" id="5512025at2"/>
<evidence type="ECO:0000313" key="2">
    <source>
        <dbReference type="Proteomes" id="UP000315369"/>
    </source>
</evidence>
<keyword evidence="2" id="KW-1185">Reference proteome</keyword>
<protein>
    <recommendedName>
        <fullName evidence="3">Lipoprotein</fullName>
    </recommendedName>
</protein>
<comment type="caution">
    <text evidence="1">The sequence shown here is derived from an EMBL/GenBank/DDBJ whole genome shotgun (WGS) entry which is preliminary data.</text>
</comment>
<name>A0A540WNJ5_9BACT</name>
<reference evidence="1 2" key="1">
    <citation type="submission" date="2019-06" db="EMBL/GenBank/DDBJ databases">
        <authorList>
            <person name="Livingstone P."/>
            <person name="Whitworth D."/>
        </authorList>
    </citation>
    <scope>NUCLEOTIDE SEQUENCE [LARGE SCALE GENOMIC DNA]</scope>
    <source>
        <strain evidence="1 2">AM401</strain>
    </source>
</reference>
<proteinExistence type="predicted"/>
<dbReference type="RefSeq" id="WP_141647641.1">
    <property type="nucleotide sequence ID" value="NZ_VIFM01000245.1"/>
</dbReference>
<organism evidence="1 2">
    <name type="scientific">Myxococcus llanfairpwllgwyngyllgogerychwyrndrobwllllantysiliogogogochensis</name>
    <dbReference type="NCBI Taxonomy" id="2590453"/>
    <lineage>
        <taxon>Bacteria</taxon>
        <taxon>Pseudomonadati</taxon>
        <taxon>Myxococcota</taxon>
        <taxon>Myxococcia</taxon>
        <taxon>Myxococcales</taxon>
        <taxon>Cystobacterineae</taxon>
        <taxon>Myxococcaceae</taxon>
        <taxon>Myxococcus</taxon>
    </lineage>
</organism>
<dbReference type="EMBL" id="VIFM01000245">
    <property type="protein sequence ID" value="TQF10576.1"/>
    <property type="molecule type" value="Genomic_DNA"/>
</dbReference>
<accession>A0A540WNJ5</accession>
<gene>
    <name evidence="1" type="ORF">FJV41_38730</name>
</gene>
<dbReference type="PROSITE" id="PS51257">
    <property type="entry name" value="PROKAR_LIPOPROTEIN"/>
    <property type="match status" value="1"/>
</dbReference>
<dbReference type="AlphaFoldDB" id="A0A540WNJ5"/>
<evidence type="ECO:0008006" key="3">
    <source>
        <dbReference type="Google" id="ProtNLM"/>
    </source>
</evidence>
<dbReference type="Proteomes" id="UP000315369">
    <property type="component" value="Unassembled WGS sequence"/>
</dbReference>
<evidence type="ECO:0000313" key="1">
    <source>
        <dbReference type="EMBL" id="TQF10576.1"/>
    </source>
</evidence>